<keyword evidence="10" id="KW-0175">Coiled coil</keyword>
<evidence type="ECO:0000256" key="1">
    <source>
        <dbReference type="ARBA" id="ARBA00004447"/>
    </source>
</evidence>
<keyword evidence="5 9" id="KW-0735">Signal-anchor</keyword>
<reference evidence="12 13" key="1">
    <citation type="submission" date="2024-05" db="EMBL/GenBank/DDBJ databases">
        <title>Culex pipiens pipiens assembly and annotation.</title>
        <authorList>
            <person name="Alout H."/>
            <person name="Durand T."/>
        </authorList>
    </citation>
    <scope>NUCLEOTIDE SEQUENCE [LARGE SCALE GENOMIC DNA]</scope>
    <source>
        <strain evidence="12">HA-2024</strain>
        <tissue evidence="12">Whole body</tissue>
    </source>
</reference>
<evidence type="ECO:0000256" key="7">
    <source>
        <dbReference type="ARBA" id="ARBA00023034"/>
    </source>
</evidence>
<comment type="caution">
    <text evidence="12">The sequence shown here is derived from an EMBL/GenBank/DDBJ whole genome shotgun (WGS) entry which is preliminary data.</text>
</comment>
<evidence type="ECO:0000256" key="10">
    <source>
        <dbReference type="SAM" id="Coils"/>
    </source>
</evidence>
<keyword evidence="8" id="KW-0472">Membrane</keyword>
<dbReference type="PANTHER" id="PTHR12369">
    <property type="entry name" value="CHONDROITIN SYNTHASE"/>
    <property type="match status" value="1"/>
</dbReference>
<evidence type="ECO:0000256" key="4">
    <source>
        <dbReference type="ARBA" id="ARBA00022692"/>
    </source>
</evidence>
<keyword evidence="6" id="KW-1133">Transmembrane helix</keyword>
<dbReference type="AlphaFoldDB" id="A0ABD1DHI8"/>
<dbReference type="EMBL" id="JBEHCU010005634">
    <property type="protein sequence ID" value="KAL1399171.1"/>
    <property type="molecule type" value="Genomic_DNA"/>
</dbReference>
<gene>
    <name evidence="12" type="ORF">pipiens_008410</name>
</gene>
<keyword evidence="7 9" id="KW-0333">Golgi apparatus</keyword>
<comment type="subcellular location">
    <subcellularLocation>
        <location evidence="1 9">Golgi apparatus</location>
        <location evidence="1 9">Golgi stack membrane</location>
        <topology evidence="1 9">Single-pass type II membrane protein</topology>
    </subcellularLocation>
</comment>
<dbReference type="GO" id="GO:0016740">
    <property type="term" value="F:transferase activity"/>
    <property type="evidence" value="ECO:0007669"/>
    <property type="project" value="UniProtKB-KW"/>
</dbReference>
<evidence type="ECO:0000256" key="2">
    <source>
        <dbReference type="ARBA" id="ARBA00009239"/>
    </source>
</evidence>
<dbReference type="EC" id="2.4.1.-" evidence="9"/>
<evidence type="ECO:0000256" key="11">
    <source>
        <dbReference type="SAM" id="MobiDB-lite"/>
    </source>
</evidence>
<feature type="coiled-coil region" evidence="10">
    <location>
        <begin position="86"/>
        <end position="120"/>
    </location>
</feature>
<protein>
    <recommendedName>
        <fullName evidence="9">Hexosyltransferase</fullName>
        <ecNumber evidence="9">2.4.1.-</ecNumber>
    </recommendedName>
</protein>
<organism evidence="12 13">
    <name type="scientific">Culex pipiens pipiens</name>
    <name type="common">Northern house mosquito</name>
    <dbReference type="NCBI Taxonomy" id="38569"/>
    <lineage>
        <taxon>Eukaryota</taxon>
        <taxon>Metazoa</taxon>
        <taxon>Ecdysozoa</taxon>
        <taxon>Arthropoda</taxon>
        <taxon>Hexapoda</taxon>
        <taxon>Insecta</taxon>
        <taxon>Pterygota</taxon>
        <taxon>Neoptera</taxon>
        <taxon>Endopterygota</taxon>
        <taxon>Diptera</taxon>
        <taxon>Nematocera</taxon>
        <taxon>Culicoidea</taxon>
        <taxon>Culicidae</taxon>
        <taxon>Culicinae</taxon>
        <taxon>Culicini</taxon>
        <taxon>Culex</taxon>
        <taxon>Culex</taxon>
    </lineage>
</organism>
<dbReference type="PANTHER" id="PTHR12369:SF45">
    <property type="entry name" value="HEXOSYLTRANSFERASE"/>
    <property type="match status" value="1"/>
</dbReference>
<accession>A0ABD1DHI8</accession>
<dbReference type="GO" id="GO:0032580">
    <property type="term" value="C:Golgi cisterna membrane"/>
    <property type="evidence" value="ECO:0007669"/>
    <property type="project" value="UniProtKB-SubCell"/>
</dbReference>
<sequence length="698" mass="78444">MVRMAGSKLLARLLLLISSVTLISLLALTRCGLGGLIATENGGGLVSANMGGPVGIGGDEEYAAGGGSSGVRELSADRNEQQSGYLQMLQQREEENIKEVAKLTAEIKALKLQILQLKNAAGQQLPSSEVINGSGVVLNSPQTPTLHDCSAFIRRQVGSAEILHGLPLNNEYELVPFNHFTFSRVYPIELGLGKRVVEKPIGYKRRDILGALNKAIETLNRNITTNMLKYTLDDFTEGIYRNEPTTGTQYELYFRTKDVNKTSSSSGQQHQHGDHSQHGTTKLVVMRPFAPLQTIQMEAYPKQQEKELIHIILPLSGRTSTFQSFMDKYVKIALKHDKRVHLTVVYFGEDGLSEARSIMSRVIGMKNSGGNSSNLKLLALNETFSRAKALRVGAEKVWSSNVNKDKDVLLFMCDVDVVFSAKFLDRCRWNTKPNKKVYYPVVFSLYNPHVVYTLQGKEVPPETDQLLISKDSGFWRDFGYGMTCQYRSDFLKVRGFDEEIIGWGGEDVMLYRKYVRSHIKVIRATDPGIFHIWHPKICSGEAAGQKLSVDQYRACIRSRALNEASHAQLGFLAFRDDIVANEGKILAGVKQVGNYSEVYVEQWFRKNVPIPYLVCFRTHVELVVQQNVERLHPFIVKRNFLTYIGMFAVPEHRDHGDCFGKPWNLTMNYHAADDWVIGKVWVSFQIFAKSQVGVGEVF</sequence>
<dbReference type="Pfam" id="PF05679">
    <property type="entry name" value="CHGN"/>
    <property type="match status" value="1"/>
</dbReference>
<keyword evidence="3 9" id="KW-0808">Transferase</keyword>
<evidence type="ECO:0000256" key="3">
    <source>
        <dbReference type="ARBA" id="ARBA00022679"/>
    </source>
</evidence>
<name>A0ABD1DHI8_CULPP</name>
<feature type="region of interest" description="Disordered" evidence="11">
    <location>
        <begin position="261"/>
        <end position="280"/>
    </location>
</feature>
<proteinExistence type="inferred from homology"/>
<dbReference type="InterPro" id="IPR029044">
    <property type="entry name" value="Nucleotide-diphossugar_trans"/>
</dbReference>
<comment type="similarity">
    <text evidence="2 9">Belongs to the chondroitin N-acetylgalactosaminyltransferase family.</text>
</comment>
<keyword evidence="13" id="KW-1185">Reference proteome</keyword>
<evidence type="ECO:0000256" key="8">
    <source>
        <dbReference type="ARBA" id="ARBA00023136"/>
    </source>
</evidence>
<dbReference type="Proteomes" id="UP001562425">
    <property type="component" value="Unassembled WGS sequence"/>
</dbReference>
<dbReference type="InterPro" id="IPR008428">
    <property type="entry name" value="Chond_GalNAc"/>
</dbReference>
<dbReference type="Gene3D" id="3.90.550.10">
    <property type="entry name" value="Spore Coat Polysaccharide Biosynthesis Protein SpsA, Chain A"/>
    <property type="match status" value="1"/>
</dbReference>
<evidence type="ECO:0000256" key="5">
    <source>
        <dbReference type="ARBA" id="ARBA00022968"/>
    </source>
</evidence>
<evidence type="ECO:0000313" key="13">
    <source>
        <dbReference type="Proteomes" id="UP001562425"/>
    </source>
</evidence>
<dbReference type="SUPFAM" id="SSF53448">
    <property type="entry name" value="Nucleotide-diphospho-sugar transferases"/>
    <property type="match status" value="1"/>
</dbReference>
<keyword evidence="4" id="KW-0812">Transmembrane</keyword>
<dbReference type="InterPro" id="IPR051227">
    <property type="entry name" value="CS_glycosyltransferase"/>
</dbReference>
<evidence type="ECO:0000256" key="9">
    <source>
        <dbReference type="RuleBase" id="RU364016"/>
    </source>
</evidence>
<evidence type="ECO:0000256" key="6">
    <source>
        <dbReference type="ARBA" id="ARBA00022989"/>
    </source>
</evidence>
<evidence type="ECO:0000313" key="12">
    <source>
        <dbReference type="EMBL" id="KAL1399171.1"/>
    </source>
</evidence>